<sequence length="139" mass="16382">RRNAMDRLILLMEAVNDMELKLGMTASERWHPSHPRWVEMSKYMKERAYKCALDKLELLVVQRLFEMEKLNMRGTAYKLRGRLLQAFQRRSRAVQTAVNRYNTAAGELDPPGRFVTFKEVIELTFLGAFELLRFARTDI</sequence>
<dbReference type="EMBL" id="KL198020">
    <property type="protein sequence ID" value="KDQ19128.1"/>
    <property type="molecule type" value="Genomic_DNA"/>
</dbReference>
<feature type="non-terminal residue" evidence="1">
    <location>
        <position position="1"/>
    </location>
</feature>
<gene>
    <name evidence="1" type="ORF">BOTBODRAFT_103111</name>
</gene>
<dbReference type="HOGENOM" id="CLU_013084_4_1_1"/>
<organism evidence="1 2">
    <name type="scientific">Botryobasidium botryosum (strain FD-172 SS1)</name>
    <dbReference type="NCBI Taxonomy" id="930990"/>
    <lineage>
        <taxon>Eukaryota</taxon>
        <taxon>Fungi</taxon>
        <taxon>Dikarya</taxon>
        <taxon>Basidiomycota</taxon>
        <taxon>Agaricomycotina</taxon>
        <taxon>Agaricomycetes</taxon>
        <taxon>Cantharellales</taxon>
        <taxon>Botryobasidiaceae</taxon>
        <taxon>Botryobasidium</taxon>
    </lineage>
</organism>
<evidence type="ECO:0008006" key="3">
    <source>
        <dbReference type="Google" id="ProtNLM"/>
    </source>
</evidence>
<reference evidence="2" key="1">
    <citation type="journal article" date="2014" name="Proc. Natl. Acad. Sci. U.S.A.">
        <title>Extensive sampling of basidiomycete genomes demonstrates inadequacy of the white-rot/brown-rot paradigm for wood decay fungi.</title>
        <authorList>
            <person name="Riley R."/>
            <person name="Salamov A.A."/>
            <person name="Brown D.W."/>
            <person name="Nagy L.G."/>
            <person name="Floudas D."/>
            <person name="Held B.W."/>
            <person name="Levasseur A."/>
            <person name="Lombard V."/>
            <person name="Morin E."/>
            <person name="Otillar R."/>
            <person name="Lindquist E.A."/>
            <person name="Sun H."/>
            <person name="LaButti K.M."/>
            <person name="Schmutz J."/>
            <person name="Jabbour D."/>
            <person name="Luo H."/>
            <person name="Baker S.E."/>
            <person name="Pisabarro A.G."/>
            <person name="Walton J.D."/>
            <person name="Blanchette R.A."/>
            <person name="Henrissat B."/>
            <person name="Martin F."/>
            <person name="Cullen D."/>
            <person name="Hibbett D.S."/>
            <person name="Grigoriev I.V."/>
        </authorList>
    </citation>
    <scope>NUCLEOTIDE SEQUENCE [LARGE SCALE GENOMIC DNA]</scope>
    <source>
        <strain evidence="2">FD-172 SS1</strain>
    </source>
</reference>
<name>A0A067MTQ5_BOTB1</name>
<dbReference type="OrthoDB" id="2676448at2759"/>
<evidence type="ECO:0000313" key="2">
    <source>
        <dbReference type="Proteomes" id="UP000027195"/>
    </source>
</evidence>
<accession>A0A067MTQ5</accession>
<dbReference type="InParanoid" id="A0A067MTQ5"/>
<proteinExistence type="predicted"/>
<keyword evidence="2" id="KW-1185">Reference proteome</keyword>
<protein>
    <recommendedName>
        <fullName evidence="3">SPX domain-containing protein</fullName>
    </recommendedName>
</protein>
<dbReference type="Proteomes" id="UP000027195">
    <property type="component" value="Unassembled WGS sequence"/>
</dbReference>
<dbReference type="AlphaFoldDB" id="A0A067MTQ5"/>
<evidence type="ECO:0000313" key="1">
    <source>
        <dbReference type="EMBL" id="KDQ19128.1"/>
    </source>
</evidence>
<dbReference type="STRING" id="930990.A0A067MTQ5"/>